<keyword evidence="12" id="KW-0547">Nucleotide-binding</keyword>
<feature type="binding site" evidence="9">
    <location>
        <begin position="200"/>
        <end position="202"/>
    </location>
    <ligand>
        <name>FMN</name>
        <dbReference type="ChEBI" id="CHEBI:58210"/>
    </ligand>
</feature>
<sequence>MSRILLAPMEGLADPLMRQVLTAIGGYDWGICEFVRVTESVLPNRTFLRTCPELHNDSRTDAGTPMRVQLLGSDPHFMAANARRLVRHRPAGVDINFGCPAPTVFRHRGGSALLGEPELLHAIVSAVRAEVPADIPFTAKMRLGIADSSLAVDCAQAIAAGGVDELIVHGRTKVDGYKPPARWAQIDRVRAAVSIPIIANGEVWTVADFRQCQLESGCADVMLGRGALADPLLPRKLRGEATGGWAELLPSVATYWRGVRERVMPVHAGGRLKQWLMLLRRHYPEAEVLYQQLRPVKAAEDIDAMLVAAGVLDSLPERLLLAA</sequence>
<feature type="active site" description="Proton donor" evidence="9 11">
    <location>
        <position position="99"/>
    </location>
</feature>
<evidence type="ECO:0000313" key="15">
    <source>
        <dbReference type="Proteomes" id="UP000718593"/>
    </source>
</evidence>
<feature type="site" description="Interacts with tRNA; defines subfamily-specific binding signature" evidence="9">
    <location>
        <position position="271"/>
    </location>
</feature>
<accession>A0A930G0L4</accession>
<feature type="site" description="Interacts with tRNA; defines subfamily-specific binding signature" evidence="9">
    <location>
        <position position="294"/>
    </location>
</feature>
<dbReference type="InterPro" id="IPR042270">
    <property type="entry name" value="DusC_C"/>
</dbReference>
<dbReference type="EMBL" id="JABZMI010000431">
    <property type="protein sequence ID" value="MBF1166366.1"/>
    <property type="molecule type" value="Genomic_DNA"/>
</dbReference>
<dbReference type="InterPro" id="IPR035587">
    <property type="entry name" value="DUS-like_FMN-bd"/>
</dbReference>
<dbReference type="GO" id="GO:0050660">
    <property type="term" value="F:flavin adenine dinucleotide binding"/>
    <property type="evidence" value="ECO:0007669"/>
    <property type="project" value="InterPro"/>
</dbReference>
<dbReference type="InterPro" id="IPR018517">
    <property type="entry name" value="tRNA_hU_synthase_CS"/>
</dbReference>
<evidence type="ECO:0000256" key="2">
    <source>
        <dbReference type="ARBA" id="ARBA00022555"/>
    </source>
</evidence>
<dbReference type="InterPro" id="IPR032886">
    <property type="entry name" value="DusC"/>
</dbReference>
<feature type="site" description="Interacts with tRNA; defines subfamily-specific binding signature" evidence="9">
    <location>
        <position position="36"/>
    </location>
</feature>
<dbReference type="Gene3D" id="1.20.225.30">
    <property type="entry name" value="Dihydrouridine synthase, C-terminal recognition domain"/>
    <property type="match status" value="1"/>
</dbReference>
<feature type="site" description="Interacts with tRNA; defines subfamily-specific binding signature" evidence="9">
    <location>
        <position position="273"/>
    </location>
</feature>
<comment type="function">
    <text evidence="9">Catalyzes the synthesis of 5,6-dihydrouridine (D), a modified base found in the D-loop of most tRNAs, via the reduction of the C5-C6 double bond in target uridines. Specifically modifies U16 in tRNAs.</text>
</comment>
<reference evidence="14" key="1">
    <citation type="submission" date="2020-04" db="EMBL/GenBank/DDBJ databases">
        <title>Deep metagenomics examines the oral microbiome during advanced dental caries in children, revealing novel taxa and co-occurrences with host molecules.</title>
        <authorList>
            <person name="Baker J.L."/>
            <person name="Morton J.T."/>
            <person name="Dinis M."/>
            <person name="Alvarez R."/>
            <person name="Tran N.C."/>
            <person name="Knight R."/>
            <person name="Edlund A."/>
        </authorList>
    </citation>
    <scope>NUCLEOTIDE SEQUENCE</scope>
    <source>
        <strain evidence="14">JCVI_32_bin.24</strain>
    </source>
</reference>
<dbReference type="PANTHER" id="PTHR11082">
    <property type="entry name" value="TRNA-DIHYDROURIDINE SYNTHASE"/>
    <property type="match status" value="1"/>
</dbReference>
<evidence type="ECO:0000256" key="7">
    <source>
        <dbReference type="ARBA" id="ARBA00022884"/>
    </source>
</evidence>
<dbReference type="CDD" id="cd02801">
    <property type="entry name" value="DUS_like_FMN"/>
    <property type="match status" value="1"/>
</dbReference>
<evidence type="ECO:0000256" key="1">
    <source>
        <dbReference type="ARBA" id="ARBA00001917"/>
    </source>
</evidence>
<dbReference type="PIRSF" id="PIRSF006621">
    <property type="entry name" value="Dus"/>
    <property type="match status" value="1"/>
</dbReference>
<keyword evidence="7 9" id="KW-0694">RNA-binding</keyword>
<protein>
    <recommendedName>
        <fullName evidence="9">tRNA-dihydrouridine(16) synthase</fullName>
        <ecNumber evidence="9">1.3.1.-</ecNumber>
    </recommendedName>
    <alternativeName>
        <fullName evidence="9">U16-specific dihydrouridine synthase</fullName>
        <shortName evidence="9">U16-specific Dus</shortName>
    </alternativeName>
    <alternativeName>
        <fullName evidence="9">tRNA-dihydrouridine synthase C</fullName>
    </alternativeName>
</protein>
<comment type="catalytic activity">
    <reaction evidence="9">
        <text>5,6-dihydrouridine(16) in tRNA + NAD(+) = uridine(16) in tRNA + NADH + H(+)</text>
        <dbReference type="Rhea" id="RHEA:53380"/>
        <dbReference type="Rhea" id="RHEA-COMP:13543"/>
        <dbReference type="Rhea" id="RHEA-COMP:13544"/>
        <dbReference type="ChEBI" id="CHEBI:15378"/>
        <dbReference type="ChEBI" id="CHEBI:57540"/>
        <dbReference type="ChEBI" id="CHEBI:57945"/>
        <dbReference type="ChEBI" id="CHEBI:65315"/>
        <dbReference type="ChEBI" id="CHEBI:74443"/>
    </reaction>
</comment>
<evidence type="ECO:0000256" key="4">
    <source>
        <dbReference type="ARBA" id="ARBA00022643"/>
    </source>
</evidence>
<proteinExistence type="inferred from homology"/>
<keyword evidence="6 9" id="KW-0521">NADP</keyword>
<feature type="binding site" evidence="9 12">
    <location>
        <position position="140"/>
    </location>
    <ligand>
        <name>FMN</name>
        <dbReference type="ChEBI" id="CHEBI:58210"/>
    </ligand>
</feature>
<keyword evidence="4 9" id="KW-0288">FMN</keyword>
<comment type="caution">
    <text evidence="9">Lacks conserved residue(s) required for the propagation of feature annotation.</text>
</comment>
<dbReference type="Proteomes" id="UP000718593">
    <property type="component" value="Unassembled WGS sequence"/>
</dbReference>
<keyword evidence="2 9" id="KW-0820">tRNA-binding</keyword>
<evidence type="ECO:0000256" key="9">
    <source>
        <dbReference type="HAMAP-Rule" id="MF_02043"/>
    </source>
</evidence>
<evidence type="ECO:0000256" key="12">
    <source>
        <dbReference type="PIRSR" id="PIRSR006621-2"/>
    </source>
</evidence>
<evidence type="ECO:0000256" key="8">
    <source>
        <dbReference type="ARBA" id="ARBA00023002"/>
    </source>
</evidence>
<comment type="cofactor">
    <cofactor evidence="1 9 10 12">
        <name>FMN</name>
        <dbReference type="ChEBI" id="CHEBI:58210"/>
    </cofactor>
</comment>
<comment type="similarity">
    <text evidence="10">Belongs to the dus family.</text>
</comment>
<dbReference type="GO" id="GO:0000049">
    <property type="term" value="F:tRNA binding"/>
    <property type="evidence" value="ECO:0007669"/>
    <property type="project" value="UniProtKB-UniRule"/>
</dbReference>
<name>A0A930G0L4_9RHOO</name>
<evidence type="ECO:0000256" key="10">
    <source>
        <dbReference type="PIRNR" id="PIRNR006621"/>
    </source>
</evidence>
<evidence type="ECO:0000256" key="6">
    <source>
        <dbReference type="ARBA" id="ARBA00022857"/>
    </source>
</evidence>
<evidence type="ECO:0000256" key="3">
    <source>
        <dbReference type="ARBA" id="ARBA00022630"/>
    </source>
</evidence>
<comment type="caution">
    <text evidence="14">The sequence shown here is derived from an EMBL/GenBank/DDBJ whole genome shotgun (WGS) entry which is preliminary data.</text>
</comment>
<feature type="binding site" evidence="9 12">
    <location>
        <begin position="224"/>
        <end position="225"/>
    </location>
    <ligand>
        <name>FMN</name>
        <dbReference type="ChEBI" id="CHEBI:58210"/>
    </ligand>
</feature>
<dbReference type="PROSITE" id="PS01136">
    <property type="entry name" value="UPF0034"/>
    <property type="match status" value="1"/>
</dbReference>
<evidence type="ECO:0000313" key="14">
    <source>
        <dbReference type="EMBL" id="MBF1166366.1"/>
    </source>
</evidence>
<keyword evidence="5 9" id="KW-0819">tRNA processing</keyword>
<dbReference type="InterPro" id="IPR013785">
    <property type="entry name" value="Aldolase_TIM"/>
</dbReference>
<dbReference type="GO" id="GO:0010181">
    <property type="term" value="F:FMN binding"/>
    <property type="evidence" value="ECO:0007669"/>
    <property type="project" value="UniProtKB-UniRule"/>
</dbReference>
<dbReference type="EC" id="1.3.1.-" evidence="9"/>
<feature type="site" description="Interacts with tRNA" evidence="9">
    <location>
        <position position="96"/>
    </location>
</feature>
<comment type="catalytic activity">
    <reaction evidence="9">
        <text>5,6-dihydrouridine(16) in tRNA + NADP(+) = uridine(16) in tRNA + NADPH + H(+)</text>
        <dbReference type="Rhea" id="RHEA:53376"/>
        <dbReference type="Rhea" id="RHEA-COMP:13543"/>
        <dbReference type="Rhea" id="RHEA-COMP:13544"/>
        <dbReference type="ChEBI" id="CHEBI:15378"/>
        <dbReference type="ChEBI" id="CHEBI:57783"/>
        <dbReference type="ChEBI" id="CHEBI:58349"/>
        <dbReference type="ChEBI" id="CHEBI:65315"/>
        <dbReference type="ChEBI" id="CHEBI:74443"/>
    </reaction>
</comment>
<dbReference type="PANTHER" id="PTHR11082:SF26">
    <property type="entry name" value="TRNA-DIHYDROURIDINE(16) SYNTHASE"/>
    <property type="match status" value="1"/>
</dbReference>
<dbReference type="SUPFAM" id="SSF51395">
    <property type="entry name" value="FMN-linked oxidoreductases"/>
    <property type="match status" value="1"/>
</dbReference>
<evidence type="ECO:0000256" key="11">
    <source>
        <dbReference type="PIRSR" id="PIRSR006621-1"/>
    </source>
</evidence>
<keyword evidence="8 9" id="KW-0560">Oxidoreductase</keyword>
<evidence type="ECO:0000256" key="5">
    <source>
        <dbReference type="ARBA" id="ARBA00022694"/>
    </source>
</evidence>
<dbReference type="Pfam" id="PF01207">
    <property type="entry name" value="Dus"/>
    <property type="match status" value="1"/>
</dbReference>
<dbReference type="HAMAP" id="MF_02043">
    <property type="entry name" value="DusC_subfam"/>
    <property type="match status" value="1"/>
</dbReference>
<comment type="similarity">
    <text evidence="9">Belongs to the Dus family. DusC subfamily.</text>
</comment>
<feature type="site" description="Interacts with tRNA" evidence="9">
    <location>
        <position position="177"/>
    </location>
</feature>
<dbReference type="Gene3D" id="3.20.20.70">
    <property type="entry name" value="Aldolase class I"/>
    <property type="match status" value="1"/>
</dbReference>
<dbReference type="AlphaFoldDB" id="A0A930G0L4"/>
<feature type="binding site" evidence="12">
    <location>
        <position position="169"/>
    </location>
    <ligand>
        <name>FMN</name>
        <dbReference type="ChEBI" id="CHEBI:58210"/>
    </ligand>
</feature>
<dbReference type="InterPro" id="IPR001269">
    <property type="entry name" value="DUS_fam"/>
</dbReference>
<keyword evidence="3 9" id="KW-0285">Flavoprotein</keyword>
<dbReference type="GO" id="GO:0017150">
    <property type="term" value="F:tRNA dihydrouridine synthase activity"/>
    <property type="evidence" value="ECO:0007669"/>
    <property type="project" value="UniProtKB-UniRule"/>
</dbReference>
<feature type="binding site" evidence="9 12">
    <location>
        <position position="69"/>
    </location>
    <ligand>
        <name>FMN</name>
        <dbReference type="ChEBI" id="CHEBI:58210"/>
    </ligand>
</feature>
<organism evidence="14 15">
    <name type="scientific">Dechloromonas agitata</name>
    <dbReference type="NCBI Taxonomy" id="73030"/>
    <lineage>
        <taxon>Bacteria</taxon>
        <taxon>Pseudomonadati</taxon>
        <taxon>Pseudomonadota</taxon>
        <taxon>Betaproteobacteria</taxon>
        <taxon>Rhodocyclales</taxon>
        <taxon>Azonexaceae</taxon>
        <taxon>Dechloromonas</taxon>
    </lineage>
</organism>
<gene>
    <name evidence="9" type="primary">dusC</name>
    <name evidence="14" type="ORF">HXL68_15160</name>
</gene>
<evidence type="ECO:0000259" key="13">
    <source>
        <dbReference type="Pfam" id="PF01207"/>
    </source>
</evidence>
<feature type="domain" description="DUS-like FMN-binding" evidence="13">
    <location>
        <begin position="5"/>
        <end position="282"/>
    </location>
</feature>